<proteinExistence type="predicted"/>
<evidence type="ECO:0000313" key="1">
    <source>
        <dbReference type="EMBL" id="MBX44735.1"/>
    </source>
</evidence>
<sequence>MIKQNMRDHTSFLQSVDSMSTFFLNAMLQC</sequence>
<name>A0A2P2NQL5_RHIMU</name>
<dbReference type="EMBL" id="GGEC01064251">
    <property type="protein sequence ID" value="MBX44735.1"/>
    <property type="molecule type" value="Transcribed_RNA"/>
</dbReference>
<protein>
    <submittedName>
        <fullName evidence="1">Uncharacterized protein</fullName>
    </submittedName>
</protein>
<dbReference type="AlphaFoldDB" id="A0A2P2NQL5"/>
<organism evidence="1">
    <name type="scientific">Rhizophora mucronata</name>
    <name type="common">Asiatic mangrove</name>
    <dbReference type="NCBI Taxonomy" id="61149"/>
    <lineage>
        <taxon>Eukaryota</taxon>
        <taxon>Viridiplantae</taxon>
        <taxon>Streptophyta</taxon>
        <taxon>Embryophyta</taxon>
        <taxon>Tracheophyta</taxon>
        <taxon>Spermatophyta</taxon>
        <taxon>Magnoliopsida</taxon>
        <taxon>eudicotyledons</taxon>
        <taxon>Gunneridae</taxon>
        <taxon>Pentapetalae</taxon>
        <taxon>rosids</taxon>
        <taxon>fabids</taxon>
        <taxon>Malpighiales</taxon>
        <taxon>Rhizophoraceae</taxon>
        <taxon>Rhizophora</taxon>
    </lineage>
</organism>
<accession>A0A2P2NQL5</accession>
<reference evidence="1" key="1">
    <citation type="submission" date="2018-02" db="EMBL/GenBank/DDBJ databases">
        <title>Rhizophora mucronata_Transcriptome.</title>
        <authorList>
            <person name="Meera S.P."/>
            <person name="Sreeshan A."/>
            <person name="Augustine A."/>
        </authorList>
    </citation>
    <scope>NUCLEOTIDE SEQUENCE</scope>
    <source>
        <tissue evidence="1">Leaf</tissue>
    </source>
</reference>